<dbReference type="HOGENOM" id="CLU_2118660_0_0_9"/>
<dbReference type="RefSeq" id="WP_013385933.1">
    <property type="nucleotide sequence ID" value="NC_014628.2"/>
</dbReference>
<accession>E3EKR8</accession>
<keyword evidence="1" id="KW-0472">Membrane</keyword>
<dbReference type="Proteomes" id="UP000006868">
    <property type="component" value="Plasmid pSC2"/>
</dbReference>
<keyword evidence="1" id="KW-1133">Transmembrane helix</keyword>
<organism evidence="3 4">
    <name type="scientific">Paenibacillus polymyxa (strain SC2)</name>
    <name type="common">Bacillus polymyxa</name>
    <dbReference type="NCBI Taxonomy" id="886882"/>
    <lineage>
        <taxon>Bacteria</taxon>
        <taxon>Bacillati</taxon>
        <taxon>Bacillota</taxon>
        <taxon>Bacilli</taxon>
        <taxon>Bacillales</taxon>
        <taxon>Paenibacillaceae</taxon>
        <taxon>Paenibacillus</taxon>
    </lineage>
</organism>
<feature type="chain" id="PRO_5003169034" evidence="2">
    <location>
        <begin position="29"/>
        <end position="114"/>
    </location>
</feature>
<evidence type="ECO:0000313" key="4">
    <source>
        <dbReference type="Proteomes" id="UP000006868"/>
    </source>
</evidence>
<evidence type="ECO:0000256" key="1">
    <source>
        <dbReference type="SAM" id="Phobius"/>
    </source>
</evidence>
<keyword evidence="3" id="KW-0614">Plasmid</keyword>
<evidence type="ECO:0000256" key="2">
    <source>
        <dbReference type="SAM" id="SignalP"/>
    </source>
</evidence>
<protein>
    <submittedName>
        <fullName evidence="3">Uncharacterized protein</fullName>
    </submittedName>
</protein>
<geneLocation type="plasmid" evidence="3 4">
    <name>pSC2</name>
</geneLocation>
<keyword evidence="2" id="KW-0732">Signal</keyword>
<reference evidence="3 4" key="1">
    <citation type="journal article" date="2011" name="J. Bacteriol.">
        <title>Complete genome sequence of Paenibacillus polymyxa SC2, a strain of plant growth-promoting Rhizobacterium with broad-spectrum antimicrobial activity.</title>
        <authorList>
            <person name="Ma M."/>
            <person name="Wang C."/>
            <person name="Ding Y."/>
            <person name="Li L."/>
            <person name="Shen D."/>
            <person name="Jiang X."/>
            <person name="Guan D."/>
            <person name="Cao F."/>
            <person name="Chen H."/>
            <person name="Feng R."/>
            <person name="Wang X."/>
            <person name="Ge Y."/>
            <person name="Yao L."/>
            <person name="Bing X."/>
            <person name="Yang X."/>
            <person name="Li J."/>
            <person name="Du B."/>
        </authorList>
    </citation>
    <scope>NUCLEOTIDE SEQUENCE [LARGE SCALE GENOMIC DNA]</scope>
    <source>
        <strain evidence="3 4">SC2</strain>
        <plasmid evidence="4">pSC2</plasmid>
    </source>
</reference>
<dbReference type="EMBL" id="CP002214">
    <property type="protein sequence ID" value="ADO59519.1"/>
    <property type="molecule type" value="Genomic_DNA"/>
</dbReference>
<feature type="transmembrane region" description="Helical" evidence="1">
    <location>
        <begin position="47"/>
        <end position="69"/>
    </location>
</feature>
<keyword evidence="1" id="KW-0812">Transmembrane</keyword>
<name>E3EKR8_PAEPS</name>
<feature type="transmembrane region" description="Helical" evidence="1">
    <location>
        <begin position="90"/>
        <end position="112"/>
    </location>
</feature>
<gene>
    <name evidence="3" type="ORF">PPSC2_27505</name>
</gene>
<feature type="signal peptide" evidence="2">
    <location>
        <begin position="1"/>
        <end position="28"/>
    </location>
</feature>
<sequence length="114" mass="12750">MKKNVFKGVMFTLFVGLLLLSNSTEVYAADKETLINAWNAFILEYRIIMAWIAGMGALTSVLIFIFHMVQLGNLSSHPIKRREAMMNLMISMICTALLGGLGVITGLFYQIMLI</sequence>
<dbReference type="KEGG" id="ppm:PPSC2_27505"/>
<proteinExistence type="predicted"/>
<dbReference type="PATRIC" id="fig|886882.15.peg.5820"/>
<evidence type="ECO:0000313" key="3">
    <source>
        <dbReference type="EMBL" id="ADO59519.1"/>
    </source>
</evidence>
<dbReference type="AlphaFoldDB" id="E3EKR8"/>